<evidence type="ECO:0000256" key="1">
    <source>
        <dbReference type="ARBA" id="ARBA00023125"/>
    </source>
</evidence>
<organism evidence="2 3">
    <name type="scientific">Pseudomonas fluorescens</name>
    <dbReference type="NCBI Taxonomy" id="294"/>
    <lineage>
        <taxon>Bacteria</taxon>
        <taxon>Pseudomonadati</taxon>
        <taxon>Pseudomonadota</taxon>
        <taxon>Gammaproteobacteria</taxon>
        <taxon>Pseudomonadales</taxon>
        <taxon>Pseudomonadaceae</taxon>
        <taxon>Pseudomonas</taxon>
    </lineage>
</organism>
<sequence length="87" mass="9556">MSNSGMRPIHPGEILEKEFLVPLGITAAGLASLLNEGAGDVRALVMQESGISPELAKKLSLYLKTTPEFWLNLQSTYDQRRAEIERG</sequence>
<dbReference type="PANTHER" id="PTHR36924:SF1">
    <property type="entry name" value="ANTITOXIN HIGA-1"/>
    <property type="match status" value="1"/>
</dbReference>
<name>A0A161Z2M4_PSEFL</name>
<dbReference type="SUPFAM" id="SSF47413">
    <property type="entry name" value="lambda repressor-like DNA-binding domains"/>
    <property type="match status" value="1"/>
</dbReference>
<dbReference type="RefSeq" id="WP_063342154.1">
    <property type="nucleotide sequence ID" value="NZ_LUKJ01000003.1"/>
</dbReference>
<evidence type="ECO:0000313" key="3">
    <source>
        <dbReference type="Proteomes" id="UP000076489"/>
    </source>
</evidence>
<reference evidence="2 3" key="2">
    <citation type="journal article" date="2018" name="Nature">
        <title>Mutant phenotypes for thousands of bacterial genes of unknown function.</title>
        <authorList>
            <person name="Price M.N."/>
            <person name="Wetmore K.M."/>
            <person name="Waters R.J."/>
            <person name="Callaghan M."/>
            <person name="Ray J."/>
            <person name="Liu H."/>
            <person name="Kuehl J.V."/>
            <person name="Melnyk R.A."/>
            <person name="Lamson J.S."/>
            <person name="Suh Y."/>
            <person name="Carlson H.K."/>
            <person name="Esquivel Z."/>
            <person name="Sadeeshkumar H."/>
            <person name="Chakraborty R."/>
            <person name="Zane G.M."/>
            <person name="Rubin B.E."/>
            <person name="Wall J.D."/>
            <person name="Visel A."/>
            <person name="Bristow J."/>
            <person name="Blow M.J."/>
            <person name="Arkin A.P."/>
            <person name="Deutschbauer A.M."/>
        </authorList>
    </citation>
    <scope>NUCLEOTIDE SEQUENCE [LARGE SCALE GENOMIC DNA]</scope>
    <source>
        <strain evidence="2 3">FW300-N1B4</strain>
    </source>
</reference>
<evidence type="ECO:0000313" key="2">
    <source>
        <dbReference type="EMBL" id="KZN17507.1"/>
    </source>
</evidence>
<dbReference type="PANTHER" id="PTHR36924">
    <property type="entry name" value="ANTITOXIN HIGA-1"/>
    <property type="match status" value="1"/>
</dbReference>
<keyword evidence="1" id="KW-0238">DNA-binding</keyword>
<accession>A0A161Z2M4</accession>
<reference evidence="3" key="1">
    <citation type="submission" date="2016-03" db="EMBL/GenBank/DDBJ databases">
        <authorList>
            <person name="Ray J."/>
            <person name="Price M."/>
            <person name="Deutschbauer A."/>
        </authorList>
    </citation>
    <scope>NUCLEOTIDE SEQUENCE [LARGE SCALE GENOMIC DNA]</scope>
    <source>
        <strain evidence="3">FW300-N1B4</strain>
    </source>
</reference>
<protein>
    <submittedName>
        <fullName evidence="2">Addiction module antidote protein, HigA family</fullName>
    </submittedName>
</protein>
<dbReference type="OrthoDB" id="9793869at2"/>
<comment type="caution">
    <text evidence="2">The sequence shown here is derived from an EMBL/GenBank/DDBJ whole genome shotgun (WGS) entry which is preliminary data.</text>
</comment>
<gene>
    <name evidence="2" type="ORF">A1D17_15545</name>
</gene>
<dbReference type="GO" id="GO:0003677">
    <property type="term" value="F:DNA binding"/>
    <property type="evidence" value="ECO:0007669"/>
    <property type="project" value="UniProtKB-KW"/>
</dbReference>
<dbReference type="EMBL" id="LUKJ01000003">
    <property type="protein sequence ID" value="KZN17507.1"/>
    <property type="molecule type" value="Genomic_DNA"/>
</dbReference>
<proteinExistence type="predicted"/>
<dbReference type="InterPro" id="IPR010982">
    <property type="entry name" value="Lambda_DNA-bd_dom_sf"/>
</dbReference>
<dbReference type="Proteomes" id="UP000076489">
    <property type="component" value="Unassembled WGS sequence"/>
</dbReference>
<dbReference type="AlphaFoldDB" id="A0A161Z2M4"/>
<dbReference type="Gene3D" id="1.10.260.40">
    <property type="entry name" value="lambda repressor-like DNA-binding domains"/>
    <property type="match status" value="1"/>
</dbReference>
<dbReference type="InterPro" id="IPR013430">
    <property type="entry name" value="Toxin_antidote_HigA"/>
</dbReference>
<dbReference type="NCBIfam" id="TIGR02607">
    <property type="entry name" value="antidote_HigA"/>
    <property type="match status" value="1"/>
</dbReference>